<feature type="non-terminal residue" evidence="1">
    <location>
        <position position="1"/>
    </location>
</feature>
<dbReference type="PANTHER" id="PTHR47510">
    <property type="entry name" value="REVERSE TRANSCRIPTASE DOMAIN-CONTAINING PROTEIN"/>
    <property type="match status" value="1"/>
</dbReference>
<organism evidence="1">
    <name type="scientific">Homalodisca liturata</name>
    <dbReference type="NCBI Taxonomy" id="320908"/>
    <lineage>
        <taxon>Eukaryota</taxon>
        <taxon>Metazoa</taxon>
        <taxon>Ecdysozoa</taxon>
        <taxon>Arthropoda</taxon>
        <taxon>Hexapoda</taxon>
        <taxon>Insecta</taxon>
        <taxon>Pterygota</taxon>
        <taxon>Neoptera</taxon>
        <taxon>Paraneoptera</taxon>
        <taxon>Hemiptera</taxon>
        <taxon>Auchenorrhyncha</taxon>
        <taxon>Membracoidea</taxon>
        <taxon>Cicadellidae</taxon>
        <taxon>Cicadellinae</taxon>
        <taxon>Proconiini</taxon>
        <taxon>Homalodisca</taxon>
    </lineage>
</organism>
<evidence type="ECO:0008006" key="2">
    <source>
        <dbReference type="Google" id="ProtNLM"/>
    </source>
</evidence>
<reference evidence="1" key="1">
    <citation type="submission" date="2015-11" db="EMBL/GenBank/DDBJ databases">
        <title>De novo transcriptome assembly of four potential Pierce s Disease insect vectors from Arizona vineyards.</title>
        <authorList>
            <person name="Tassone E.E."/>
        </authorList>
    </citation>
    <scope>NUCLEOTIDE SEQUENCE</scope>
</reference>
<gene>
    <name evidence="1" type="ORF">g.57812</name>
</gene>
<evidence type="ECO:0000313" key="1">
    <source>
        <dbReference type="EMBL" id="JAS76375.1"/>
    </source>
</evidence>
<feature type="non-terminal residue" evidence="1">
    <location>
        <position position="277"/>
    </location>
</feature>
<name>A0A1B6HP55_9HEMI</name>
<protein>
    <recommendedName>
        <fullName evidence="2">Reverse transcriptase domain-containing protein</fullName>
    </recommendedName>
</protein>
<proteinExistence type="predicted"/>
<dbReference type="PANTHER" id="PTHR47510:SF3">
    <property type="entry name" value="ENDO_EXONUCLEASE_PHOSPHATASE DOMAIN-CONTAINING PROTEIN"/>
    <property type="match status" value="1"/>
</dbReference>
<dbReference type="EMBL" id="GECU01031331">
    <property type="protein sequence ID" value="JAS76375.1"/>
    <property type="molecule type" value="Transcribed_RNA"/>
</dbReference>
<accession>A0A1B6HP55</accession>
<sequence>FSKELVSLVTRKKIARKTFKSTLRDEDYWRFCGLRRSCSVLARVCYDSYIQRLNSAIPENVKAFWAHVNCQRKNRGIPSRLIYNDVSTQDPSIMCDFFSRFFASVYRLPRSNPSTYPPLSNASLSSCFVDCTDMEKRLEALDPYKGSGPDCIPPRVIKYCSSAIAPHLTIFFNLLMSKGVFPQNLKSGYVTPIHKSGDLGNVQNYRPVVIQSCLAKIFESIVLDFISFSLRSFICPEQHGFFAGRSTSTNLAVFHNTVIRSFSRDTQIDTVYLDFSK</sequence>
<dbReference type="AlphaFoldDB" id="A0A1B6HP55"/>